<proteinExistence type="predicted"/>
<organism evidence="1 2">
    <name type="scientific">Leptospira licerasiae str. MMD4847</name>
    <dbReference type="NCBI Taxonomy" id="1049971"/>
    <lineage>
        <taxon>Bacteria</taxon>
        <taxon>Pseudomonadati</taxon>
        <taxon>Spirochaetota</taxon>
        <taxon>Spirochaetia</taxon>
        <taxon>Leptospirales</taxon>
        <taxon>Leptospiraceae</taxon>
        <taxon>Leptospira</taxon>
    </lineage>
</organism>
<evidence type="ECO:0000313" key="2">
    <source>
        <dbReference type="Proteomes" id="UP000018720"/>
    </source>
</evidence>
<keyword evidence="2" id="KW-1185">Reference proteome</keyword>
<reference evidence="1 2" key="1">
    <citation type="submission" date="2012-08" db="EMBL/GenBank/DDBJ databases">
        <authorList>
            <person name="Harkins D.M."/>
            <person name="Durkin A.S."/>
            <person name="Selengut J.D."/>
            <person name="Sanka R."/>
            <person name="DePew J."/>
            <person name="Purushe J."/>
            <person name="Matthias M.A."/>
            <person name="Vinetz J.M."/>
            <person name="Sutton G.G."/>
            <person name="Nelson W.C."/>
            <person name="Fouts D.E."/>
        </authorList>
    </citation>
    <scope>NUCLEOTIDE SEQUENCE [LARGE SCALE GENOMIC DNA]</scope>
    <source>
        <strain evidence="1 2">MMD4847</strain>
    </source>
</reference>
<sequence length="223" mass="24566">MSLAPITGAVKSFSTLYFSAVCWKLSSCSGRISNTNIFGLLSLSFAPLYSNRLSLKKMLSNRTKTEEPNPTETQESPVLGLSNFRNAILTLAENSDLCNKNRIAKRIPKIPRYITTGKKSRVAQRINPLIQSPVSHQASTKNNPNTAMNEIDCLNFNFGTEESSFAKSDLRAYIGLRFRVVERLSQAETNGTTQASTNAQKNAFRSGINFGSKRNSLSAIFGI</sequence>
<protein>
    <recommendedName>
        <fullName evidence="3">DUF1564 family protein</fullName>
    </recommendedName>
</protein>
<gene>
    <name evidence="1" type="ORF">LEP1GSC178_0865</name>
</gene>
<accession>A0ABN0H7E9</accession>
<dbReference type="EMBL" id="AHOM02000010">
    <property type="protein sequence ID" value="EJZ41142.1"/>
    <property type="molecule type" value="Genomic_DNA"/>
</dbReference>
<evidence type="ECO:0008006" key="3">
    <source>
        <dbReference type="Google" id="ProtNLM"/>
    </source>
</evidence>
<evidence type="ECO:0000313" key="1">
    <source>
        <dbReference type="EMBL" id="EJZ41142.1"/>
    </source>
</evidence>
<comment type="caution">
    <text evidence="1">The sequence shown here is derived from an EMBL/GenBank/DDBJ whole genome shotgun (WGS) entry which is preliminary data.</text>
</comment>
<name>A0ABN0H7E9_9LEPT</name>
<dbReference type="Proteomes" id="UP000018720">
    <property type="component" value="Unassembled WGS sequence"/>
</dbReference>